<evidence type="ECO:0000256" key="11">
    <source>
        <dbReference type="RuleBase" id="RU363112"/>
    </source>
</evidence>
<sequence>MARRRAEALAEEEEEEDGRRGREGANLMTGRRPTRAEGCVAGTRGREGGRRRRRRRRDYHDVDVDVVDGGGGEVSDASSSSLAKVAWLALGSRIATTLLTFLFDYLVRDLDSSAQLEWQECYGDGRSTAGTTWLDGLFGGHGGGGSRPRGSAFAAALGSSVVWDGVHFVRVCQCGYEFDHQIAFLPSWPLLMATFRSAVLEPALRSVGRGDALDRALGCALSGLLLSNLLFVASAVSLHRLAVKLGLGPSLAATACALYAFNPATVFYSSIYTESLYNFLHFESMVHLFEEKESLLGVLVSTGLLTVATSVRSNGILSCALVAAVRMRTTLRCLVRRFWDCGGRGSVVVEGGHSWLVRLAGQGLLAGVQCLAIVSPFYVYQISFQLGWCQAYKDEIGGGLSQQALEGELDAMGAGWCKGNPYVPKVYSSIQSSYWDVGLLKFYRLSQVPNFIMALPIWACTLFELRESLGWLLLDTPWADLPRALVTLLGDRQAFGQVALCLHWMLMLLVSVLIMNVQVSTRFLSTCSPLYLVTARLTQDKGKRTKVRWILNFFATYGILGCILFPNFYPFV</sequence>
<evidence type="ECO:0000313" key="13">
    <source>
        <dbReference type="EMBL" id="QDZ19805.1"/>
    </source>
</evidence>
<accession>A0A5B8MJF2</accession>
<dbReference type="Proteomes" id="UP000316726">
    <property type="component" value="Chromosome 3"/>
</dbReference>
<gene>
    <name evidence="13" type="ORF">A3770_03p23230</name>
</gene>
<dbReference type="GO" id="GO:0005789">
    <property type="term" value="C:endoplasmic reticulum membrane"/>
    <property type="evidence" value="ECO:0007669"/>
    <property type="project" value="UniProtKB-SubCell"/>
</dbReference>
<name>A0A5B8MJF2_9CHLO</name>
<comment type="pathway">
    <text evidence="2 11">Glycolipid biosynthesis; glycosylphosphatidylinositol-anchor biosynthesis.</text>
</comment>
<feature type="transmembrane region" description="Helical" evidence="11">
    <location>
        <begin position="494"/>
        <end position="515"/>
    </location>
</feature>
<dbReference type="GO" id="GO:0006506">
    <property type="term" value="P:GPI anchor biosynthetic process"/>
    <property type="evidence" value="ECO:0007669"/>
    <property type="project" value="UniProtKB-UniPathway"/>
</dbReference>
<comment type="caution">
    <text evidence="11">Lacks conserved residue(s) required for the propagation of feature annotation.</text>
</comment>
<keyword evidence="7 11" id="KW-0812">Transmembrane</keyword>
<evidence type="ECO:0000256" key="3">
    <source>
        <dbReference type="ARBA" id="ARBA00008698"/>
    </source>
</evidence>
<dbReference type="PANTHER" id="PTHR12468:SF2">
    <property type="entry name" value="GPI MANNOSYLTRANSFERASE 2"/>
    <property type="match status" value="1"/>
</dbReference>
<dbReference type="EC" id="2.4.1.-" evidence="11"/>
<dbReference type="GO" id="GO:0031501">
    <property type="term" value="C:mannosyltransferase complex"/>
    <property type="evidence" value="ECO:0007669"/>
    <property type="project" value="TreeGrafter"/>
</dbReference>
<evidence type="ECO:0000256" key="8">
    <source>
        <dbReference type="ARBA" id="ARBA00022824"/>
    </source>
</evidence>
<reference evidence="13 14" key="1">
    <citation type="submission" date="2018-07" db="EMBL/GenBank/DDBJ databases">
        <title>The complete nuclear genome of the prasinophyte Chloropicon primus (CCMP1205).</title>
        <authorList>
            <person name="Pombert J.-F."/>
            <person name="Otis C."/>
            <person name="Turmel M."/>
            <person name="Lemieux C."/>
        </authorList>
    </citation>
    <scope>NUCLEOTIDE SEQUENCE [LARGE SCALE GENOMIC DNA]</scope>
    <source>
        <strain evidence="13 14">CCMP1205</strain>
    </source>
</reference>
<dbReference type="OrthoDB" id="10252502at2759"/>
<dbReference type="EMBL" id="CP031036">
    <property type="protein sequence ID" value="QDZ19805.1"/>
    <property type="molecule type" value="Genomic_DNA"/>
</dbReference>
<evidence type="ECO:0000256" key="4">
    <source>
        <dbReference type="ARBA" id="ARBA00022502"/>
    </source>
</evidence>
<evidence type="ECO:0000313" key="14">
    <source>
        <dbReference type="Proteomes" id="UP000316726"/>
    </source>
</evidence>
<dbReference type="InterPro" id="IPR007315">
    <property type="entry name" value="PIG-V/Gpi18"/>
</dbReference>
<comment type="function">
    <text evidence="11">Mannosyltransferase involved in glycosylphosphatidylinositol-anchor biosynthesis.</text>
</comment>
<keyword evidence="14" id="KW-1185">Reference proteome</keyword>
<protein>
    <recommendedName>
        <fullName evidence="11">GPI mannosyltransferase 2</fullName>
        <ecNumber evidence="11">2.4.1.-</ecNumber>
    </recommendedName>
</protein>
<evidence type="ECO:0000256" key="2">
    <source>
        <dbReference type="ARBA" id="ARBA00004687"/>
    </source>
</evidence>
<dbReference type="PANTHER" id="PTHR12468">
    <property type="entry name" value="GPI MANNOSYLTRANSFERASE 2"/>
    <property type="match status" value="1"/>
</dbReference>
<organism evidence="13 14">
    <name type="scientific">Chloropicon primus</name>
    <dbReference type="NCBI Taxonomy" id="1764295"/>
    <lineage>
        <taxon>Eukaryota</taxon>
        <taxon>Viridiplantae</taxon>
        <taxon>Chlorophyta</taxon>
        <taxon>Chloropicophyceae</taxon>
        <taxon>Chloropicales</taxon>
        <taxon>Chloropicaceae</taxon>
        <taxon>Chloropicon</taxon>
    </lineage>
</organism>
<keyword evidence="8 11" id="KW-0256">Endoplasmic reticulum</keyword>
<evidence type="ECO:0000256" key="7">
    <source>
        <dbReference type="ARBA" id="ARBA00022692"/>
    </source>
</evidence>
<evidence type="ECO:0000256" key="9">
    <source>
        <dbReference type="ARBA" id="ARBA00022989"/>
    </source>
</evidence>
<keyword evidence="6 11" id="KW-0808">Transferase</keyword>
<evidence type="ECO:0000256" key="12">
    <source>
        <dbReference type="SAM" id="MobiDB-lite"/>
    </source>
</evidence>
<dbReference type="UniPathway" id="UPA00196"/>
<feature type="transmembrane region" description="Helical" evidence="11">
    <location>
        <begin position="549"/>
        <end position="569"/>
    </location>
</feature>
<dbReference type="AlphaFoldDB" id="A0A5B8MJF2"/>
<dbReference type="GO" id="GO:0004376">
    <property type="term" value="F:GPI mannosyltransferase activity"/>
    <property type="evidence" value="ECO:0007669"/>
    <property type="project" value="InterPro"/>
</dbReference>
<comment type="similarity">
    <text evidence="3 11">Belongs to the PIGV family.</text>
</comment>
<evidence type="ECO:0000256" key="6">
    <source>
        <dbReference type="ARBA" id="ARBA00022679"/>
    </source>
</evidence>
<dbReference type="STRING" id="1764295.A0A5B8MJF2"/>
<keyword evidence="5 11" id="KW-0328">Glycosyltransferase</keyword>
<proteinExistence type="inferred from homology"/>
<evidence type="ECO:0000256" key="1">
    <source>
        <dbReference type="ARBA" id="ARBA00004477"/>
    </source>
</evidence>
<comment type="subcellular location">
    <subcellularLocation>
        <location evidence="1 11">Endoplasmic reticulum membrane</location>
        <topology evidence="1 11">Multi-pass membrane protein</topology>
    </subcellularLocation>
</comment>
<keyword evidence="10 11" id="KW-0472">Membrane</keyword>
<dbReference type="Pfam" id="PF04188">
    <property type="entry name" value="Mannosyl_trans2"/>
    <property type="match status" value="1"/>
</dbReference>
<evidence type="ECO:0000256" key="5">
    <source>
        <dbReference type="ARBA" id="ARBA00022676"/>
    </source>
</evidence>
<evidence type="ECO:0000256" key="10">
    <source>
        <dbReference type="ARBA" id="ARBA00023136"/>
    </source>
</evidence>
<keyword evidence="4 11" id="KW-0337">GPI-anchor biosynthesis</keyword>
<dbReference type="GO" id="GO:0000009">
    <property type="term" value="F:alpha-1,6-mannosyltransferase activity"/>
    <property type="evidence" value="ECO:0007669"/>
    <property type="project" value="InterPro"/>
</dbReference>
<feature type="region of interest" description="Disordered" evidence="12">
    <location>
        <begin position="1"/>
        <end position="56"/>
    </location>
</feature>
<keyword evidence="9 11" id="KW-1133">Transmembrane helix</keyword>